<organism evidence="1 2">
    <name type="scientific">Andreesenia angusta</name>
    <dbReference type="NCBI Taxonomy" id="39480"/>
    <lineage>
        <taxon>Bacteria</taxon>
        <taxon>Bacillati</taxon>
        <taxon>Bacillota</taxon>
        <taxon>Tissierellia</taxon>
        <taxon>Tissierellales</taxon>
        <taxon>Gottschalkiaceae</taxon>
        <taxon>Andreesenia</taxon>
    </lineage>
</organism>
<proteinExistence type="predicted"/>
<sequence length="166" mass="17186">MPGSAIGKKLNYGYPGTISRSIDAIVENKLSTGEIGFGAPVVLNSDNTVSAFGASDTAADFVGIAVREVKQAISVDTSTSGYLDKERTDILTRGYMSVKVNAGAPTPNGKVYIRITENVAIPAGVIGGFEAAPDTTNTVELSGVRFTTGEVDANGVAEITILNRSI</sequence>
<name>A0A1S1V9K2_9FIRM</name>
<dbReference type="Pfam" id="PF22758">
    <property type="entry name" value="Phage_cement"/>
    <property type="match status" value="1"/>
</dbReference>
<dbReference type="OrthoDB" id="2048587at2"/>
<reference evidence="1 2" key="1">
    <citation type="submission" date="2016-09" db="EMBL/GenBank/DDBJ databases">
        <title>Genome sequence of Eubacterium angustum.</title>
        <authorList>
            <person name="Poehlein A."/>
            <person name="Daniel R."/>
        </authorList>
    </citation>
    <scope>NUCLEOTIDE SEQUENCE [LARGE SCALE GENOMIC DNA]</scope>
    <source>
        <strain evidence="1 2">DSM 1989</strain>
    </source>
</reference>
<dbReference type="InterPro" id="IPR054438">
    <property type="entry name" value="Struct_cement_gp24/gp6"/>
</dbReference>
<comment type="caution">
    <text evidence="1">The sequence shown here is derived from an EMBL/GenBank/DDBJ whole genome shotgun (WGS) entry which is preliminary data.</text>
</comment>
<dbReference type="STRING" id="39480.EUAN_08640"/>
<keyword evidence="2" id="KW-1185">Reference proteome</keyword>
<dbReference type="EMBL" id="MKIE01000002">
    <property type="protein sequence ID" value="OHW63080.1"/>
    <property type="molecule type" value="Genomic_DNA"/>
</dbReference>
<evidence type="ECO:0000313" key="1">
    <source>
        <dbReference type="EMBL" id="OHW63080.1"/>
    </source>
</evidence>
<dbReference type="Proteomes" id="UP000180254">
    <property type="component" value="Unassembled WGS sequence"/>
</dbReference>
<gene>
    <name evidence="1" type="ORF">EUAN_08640</name>
</gene>
<accession>A0A1S1V9K2</accession>
<dbReference type="RefSeq" id="WP_071062013.1">
    <property type="nucleotide sequence ID" value="NZ_MKIE01000002.1"/>
</dbReference>
<dbReference type="AlphaFoldDB" id="A0A1S1V9K2"/>
<protein>
    <submittedName>
        <fullName evidence="1">Uncharacterized protein</fullName>
    </submittedName>
</protein>
<evidence type="ECO:0000313" key="2">
    <source>
        <dbReference type="Proteomes" id="UP000180254"/>
    </source>
</evidence>